<sequence length="193" mass="21737">MRSVGFQPLVAMPVSLIVDSSNVMGLLTAGYVRITEYQVIGSFCHFTKGSHVFQLARIIWRIHRCFFFFFETYPHFYSTSNGKRKRARNSGDEPIPKKRVKDAGDKKAKTSRNTIPGRKRGRPRKVLNWKATTVAEAPRWQAVNANITGSNIPLQNASTAPVEEPEEQVVSEKRSSTQREDLILALDLGNSQS</sequence>
<evidence type="ECO:0000313" key="3">
    <source>
        <dbReference type="Proteomes" id="UP000250266"/>
    </source>
</evidence>
<organism evidence="2 3">
    <name type="scientific">Lepidopterella palustris CBS 459.81</name>
    <dbReference type="NCBI Taxonomy" id="1314670"/>
    <lineage>
        <taxon>Eukaryota</taxon>
        <taxon>Fungi</taxon>
        <taxon>Dikarya</taxon>
        <taxon>Ascomycota</taxon>
        <taxon>Pezizomycotina</taxon>
        <taxon>Dothideomycetes</taxon>
        <taxon>Pleosporomycetidae</taxon>
        <taxon>Mytilinidiales</taxon>
        <taxon>Argynnaceae</taxon>
        <taxon>Lepidopterella</taxon>
    </lineage>
</organism>
<feature type="region of interest" description="Disordered" evidence="1">
    <location>
        <begin position="151"/>
        <end position="193"/>
    </location>
</feature>
<name>A0A8E2E4T4_9PEZI</name>
<evidence type="ECO:0000256" key="1">
    <source>
        <dbReference type="SAM" id="MobiDB-lite"/>
    </source>
</evidence>
<gene>
    <name evidence="2" type="ORF">K432DRAFT_395823</name>
</gene>
<dbReference type="AlphaFoldDB" id="A0A8E2E4T4"/>
<reference evidence="2 3" key="1">
    <citation type="journal article" date="2016" name="Nat. Commun.">
        <title>Ectomycorrhizal ecology is imprinted in the genome of the dominant symbiotic fungus Cenococcum geophilum.</title>
        <authorList>
            <consortium name="DOE Joint Genome Institute"/>
            <person name="Peter M."/>
            <person name="Kohler A."/>
            <person name="Ohm R.A."/>
            <person name="Kuo A."/>
            <person name="Krutzmann J."/>
            <person name="Morin E."/>
            <person name="Arend M."/>
            <person name="Barry K.W."/>
            <person name="Binder M."/>
            <person name="Choi C."/>
            <person name="Clum A."/>
            <person name="Copeland A."/>
            <person name="Grisel N."/>
            <person name="Haridas S."/>
            <person name="Kipfer T."/>
            <person name="LaButti K."/>
            <person name="Lindquist E."/>
            <person name="Lipzen A."/>
            <person name="Maire R."/>
            <person name="Meier B."/>
            <person name="Mihaltcheva S."/>
            <person name="Molinier V."/>
            <person name="Murat C."/>
            <person name="Poggeler S."/>
            <person name="Quandt C.A."/>
            <person name="Sperisen C."/>
            <person name="Tritt A."/>
            <person name="Tisserant E."/>
            <person name="Crous P.W."/>
            <person name="Henrissat B."/>
            <person name="Nehls U."/>
            <person name="Egli S."/>
            <person name="Spatafora J.W."/>
            <person name="Grigoriev I.V."/>
            <person name="Martin F.M."/>
        </authorList>
    </citation>
    <scope>NUCLEOTIDE SEQUENCE [LARGE SCALE GENOMIC DNA]</scope>
    <source>
        <strain evidence="2 3">CBS 459.81</strain>
    </source>
</reference>
<feature type="compositionally biased region" description="Basic and acidic residues" evidence="1">
    <location>
        <begin position="170"/>
        <end position="182"/>
    </location>
</feature>
<proteinExistence type="predicted"/>
<keyword evidence="3" id="KW-1185">Reference proteome</keyword>
<dbReference type="Proteomes" id="UP000250266">
    <property type="component" value="Unassembled WGS sequence"/>
</dbReference>
<feature type="compositionally biased region" description="Basic and acidic residues" evidence="1">
    <location>
        <begin position="89"/>
        <end position="108"/>
    </location>
</feature>
<protein>
    <submittedName>
        <fullName evidence="2">Uncharacterized protein</fullName>
    </submittedName>
</protein>
<dbReference type="EMBL" id="KV745148">
    <property type="protein sequence ID" value="OCK77169.1"/>
    <property type="molecule type" value="Genomic_DNA"/>
</dbReference>
<evidence type="ECO:0000313" key="2">
    <source>
        <dbReference type="EMBL" id="OCK77169.1"/>
    </source>
</evidence>
<accession>A0A8E2E4T4</accession>
<feature type="region of interest" description="Disordered" evidence="1">
    <location>
        <begin position="79"/>
        <end position="123"/>
    </location>
</feature>